<dbReference type="PIRSF" id="PIRSF031982">
    <property type="entry name" value="UCP031982_abhydr"/>
    <property type="match status" value="1"/>
</dbReference>
<evidence type="ECO:0000313" key="4">
    <source>
        <dbReference type="Proteomes" id="UP000529637"/>
    </source>
</evidence>
<comment type="caution">
    <text evidence="3">The sequence shown here is derived from an EMBL/GenBank/DDBJ whole genome shotgun (WGS) entry which is preliminary data.</text>
</comment>
<proteinExistence type="predicted"/>
<keyword evidence="2" id="KW-0732">Signal</keyword>
<dbReference type="InterPro" id="IPR029058">
    <property type="entry name" value="AB_hydrolase_fold"/>
</dbReference>
<protein>
    <submittedName>
        <fullName evidence="3">Dienelactone hydrolase</fullName>
    </submittedName>
</protein>
<keyword evidence="4" id="KW-1185">Reference proteome</keyword>
<feature type="chain" id="PRO_5031374206" evidence="2">
    <location>
        <begin position="20"/>
        <end position="345"/>
    </location>
</feature>
<accession>A0A7Y6NLI2</accession>
<feature type="region of interest" description="Disordered" evidence="1">
    <location>
        <begin position="105"/>
        <end position="124"/>
    </location>
</feature>
<evidence type="ECO:0000256" key="1">
    <source>
        <dbReference type="SAM" id="MobiDB-lite"/>
    </source>
</evidence>
<dbReference type="SUPFAM" id="SSF53474">
    <property type="entry name" value="alpha/beta-Hydrolases"/>
    <property type="match status" value="1"/>
</dbReference>
<dbReference type="Proteomes" id="UP000529637">
    <property type="component" value="Unassembled WGS sequence"/>
</dbReference>
<organism evidence="3 4">
    <name type="scientific">Piscinibacter koreensis</name>
    <dbReference type="NCBI Taxonomy" id="2742824"/>
    <lineage>
        <taxon>Bacteria</taxon>
        <taxon>Pseudomonadati</taxon>
        <taxon>Pseudomonadota</taxon>
        <taxon>Betaproteobacteria</taxon>
        <taxon>Burkholderiales</taxon>
        <taxon>Sphaerotilaceae</taxon>
        <taxon>Piscinibacter</taxon>
    </lineage>
</organism>
<evidence type="ECO:0000313" key="3">
    <source>
        <dbReference type="EMBL" id="NUZ05367.1"/>
    </source>
</evidence>
<keyword evidence="3" id="KW-0378">Hydrolase</keyword>
<dbReference type="Gene3D" id="3.40.50.1820">
    <property type="entry name" value="alpha/beta hydrolase"/>
    <property type="match status" value="1"/>
</dbReference>
<name>A0A7Y6NLI2_9BURK</name>
<gene>
    <name evidence="3" type="ORF">HQN59_06285</name>
</gene>
<reference evidence="3 4" key="1">
    <citation type="submission" date="2020-06" db="EMBL/GenBank/DDBJ databases">
        <title>Schlegella sp. ID0723 isolated from air conditioner.</title>
        <authorList>
            <person name="Kim D.Y."/>
            <person name="Kim D.-U."/>
        </authorList>
    </citation>
    <scope>NUCLEOTIDE SEQUENCE [LARGE SCALE GENOMIC DNA]</scope>
    <source>
        <strain evidence="3 4">ID0723</strain>
    </source>
</reference>
<evidence type="ECO:0000256" key="2">
    <source>
        <dbReference type="SAM" id="SignalP"/>
    </source>
</evidence>
<dbReference type="AlphaFoldDB" id="A0A7Y6NLI2"/>
<dbReference type="GO" id="GO:0016787">
    <property type="term" value="F:hydrolase activity"/>
    <property type="evidence" value="ECO:0007669"/>
    <property type="project" value="UniProtKB-KW"/>
</dbReference>
<sequence>MRTLTAIVLAGLGAASSHAERLGMAMTQLPQGDGGSITVFYPTRAAESAASVGPFRLSWAGDAAPAKGNGRLVVVSHGSGGAPWVHADLARTLVGRGFVVALPQHAGDNARDPSTPGPESWVKRPREVSGAIDRVGADPRFAPLLALDAVGVFGGSAGGHTALTLAGGEWSPARFRDHCMRHMEDDFSSCVGFTTLLGGDWLDGVKRWLARRVIAWRFSDDTPQRHVDARVKAVIAMVPFAADFDPSTLASPKVPLGLVIADKDVNQVPAFHVERIRQACEPRCEVMMRLADGSHGAMLSPLPPLEKGSIAEHLLADPPGFDRAGTLPLLNGRIADFFEKLLLPH</sequence>
<dbReference type="InterPro" id="IPR016986">
    <property type="entry name" value="UCP031982_abhydr"/>
</dbReference>
<feature type="signal peptide" evidence="2">
    <location>
        <begin position="1"/>
        <end position="19"/>
    </location>
</feature>
<dbReference type="EMBL" id="JABWMJ010000002">
    <property type="protein sequence ID" value="NUZ05367.1"/>
    <property type="molecule type" value="Genomic_DNA"/>
</dbReference>